<dbReference type="OrthoDB" id="70281at2"/>
<name>A0A0R3L0K8_9BRAD</name>
<dbReference type="Pfam" id="PF00583">
    <property type="entry name" value="Acetyltransf_1"/>
    <property type="match status" value="1"/>
</dbReference>
<proteinExistence type="predicted"/>
<dbReference type="RefSeq" id="WP_057855556.1">
    <property type="nucleotide sequence ID" value="NZ_LLXX01000230.1"/>
</dbReference>
<evidence type="ECO:0000313" key="3">
    <source>
        <dbReference type="Proteomes" id="UP000051913"/>
    </source>
</evidence>
<organism evidence="2 3">
    <name type="scientific">Bradyrhizobium valentinum</name>
    <dbReference type="NCBI Taxonomy" id="1518501"/>
    <lineage>
        <taxon>Bacteria</taxon>
        <taxon>Pseudomonadati</taxon>
        <taxon>Pseudomonadota</taxon>
        <taxon>Alphaproteobacteria</taxon>
        <taxon>Hyphomicrobiales</taxon>
        <taxon>Nitrobacteraceae</taxon>
        <taxon>Bradyrhizobium</taxon>
    </lineage>
</organism>
<reference evidence="2 3" key="1">
    <citation type="submission" date="2014-03" db="EMBL/GenBank/DDBJ databases">
        <title>Bradyrhizobium valentinum sp. nov., isolated from effective nodules of Lupinus mariae-josephae, a lupine endemic of basic-lime soils in Eastern Spain.</title>
        <authorList>
            <person name="Duran D."/>
            <person name="Rey L."/>
            <person name="Navarro A."/>
            <person name="Busquets A."/>
            <person name="Imperial J."/>
            <person name="Ruiz-Argueso T."/>
        </authorList>
    </citation>
    <scope>NUCLEOTIDE SEQUENCE [LARGE SCALE GENOMIC DNA]</scope>
    <source>
        <strain evidence="2 3">LmjM3</strain>
    </source>
</reference>
<sequence length="179" mass="20157">MSIEIDVLNGDASWPRAEPLMNAVWPRHVVEKLPWGHVKWAHADLRVLIDAPEDSPSPGLACHVGIYFRDAIWDGRKVHVGGIGGVSTREDCRGRGYATLALNAAVRTLRDHEAVRFAILFCEPHNEAFYQARGWHPFAGEIYAEQPEGRVRFEAMAPFVFDFTRKPRDGVIDLCGLPW</sequence>
<accession>A0A0R3L0K8</accession>
<evidence type="ECO:0000313" key="2">
    <source>
        <dbReference type="EMBL" id="KRQ92610.1"/>
    </source>
</evidence>
<dbReference type="STRING" id="1518501.CQ10_21175"/>
<evidence type="ECO:0000259" key="1">
    <source>
        <dbReference type="PROSITE" id="PS51186"/>
    </source>
</evidence>
<keyword evidence="3" id="KW-1185">Reference proteome</keyword>
<protein>
    <submittedName>
        <fullName evidence="2">Acetyltransferase</fullName>
    </submittedName>
</protein>
<gene>
    <name evidence="2" type="ORF">CP49_33505</name>
</gene>
<dbReference type="PROSITE" id="PS51186">
    <property type="entry name" value="GNAT"/>
    <property type="match status" value="1"/>
</dbReference>
<feature type="domain" description="N-acetyltransferase" evidence="1">
    <location>
        <begin position="3"/>
        <end position="158"/>
    </location>
</feature>
<dbReference type="GO" id="GO:0016747">
    <property type="term" value="F:acyltransferase activity, transferring groups other than amino-acyl groups"/>
    <property type="evidence" value="ECO:0007669"/>
    <property type="project" value="InterPro"/>
</dbReference>
<dbReference type="InterPro" id="IPR000182">
    <property type="entry name" value="GNAT_dom"/>
</dbReference>
<comment type="caution">
    <text evidence="2">The sequence shown here is derived from an EMBL/GenBank/DDBJ whole genome shotgun (WGS) entry which is preliminary data.</text>
</comment>
<dbReference type="EMBL" id="LLXX01000230">
    <property type="protein sequence ID" value="KRQ92610.1"/>
    <property type="molecule type" value="Genomic_DNA"/>
</dbReference>
<dbReference type="SUPFAM" id="SSF55729">
    <property type="entry name" value="Acyl-CoA N-acyltransferases (Nat)"/>
    <property type="match status" value="1"/>
</dbReference>
<keyword evidence="2" id="KW-0808">Transferase</keyword>
<dbReference type="Gene3D" id="3.40.630.30">
    <property type="match status" value="1"/>
</dbReference>
<dbReference type="Proteomes" id="UP000051913">
    <property type="component" value="Unassembled WGS sequence"/>
</dbReference>
<dbReference type="AlphaFoldDB" id="A0A0R3L0K8"/>
<dbReference type="InterPro" id="IPR016181">
    <property type="entry name" value="Acyl_CoA_acyltransferase"/>
</dbReference>
<dbReference type="CDD" id="cd04301">
    <property type="entry name" value="NAT_SF"/>
    <property type="match status" value="1"/>
</dbReference>